<dbReference type="InterPro" id="IPR006690">
    <property type="entry name" value="OMPA-like_CS"/>
</dbReference>
<keyword evidence="5" id="KW-0732">Signal</keyword>
<dbReference type="GO" id="GO:0005509">
    <property type="term" value="F:calcium ion binding"/>
    <property type="evidence" value="ECO:0007669"/>
    <property type="project" value="InterPro"/>
</dbReference>
<dbReference type="AlphaFoldDB" id="A0A1V6M0Q5"/>
<evidence type="ECO:0000313" key="9">
    <source>
        <dbReference type="Proteomes" id="UP000242219"/>
    </source>
</evidence>
<dbReference type="PROSITE" id="PS51123">
    <property type="entry name" value="OMPA_2"/>
    <property type="match status" value="1"/>
</dbReference>
<dbReference type="PRINTS" id="PR01023">
    <property type="entry name" value="NAFLGMOTY"/>
</dbReference>
<comment type="subcellular location">
    <subcellularLocation>
        <location evidence="1">Cell outer membrane</location>
    </subcellularLocation>
</comment>
<keyword evidence="2 4" id="KW-0472">Membrane</keyword>
<dbReference type="Gene3D" id="3.30.1330.60">
    <property type="entry name" value="OmpA-like domain"/>
    <property type="match status" value="1"/>
</dbReference>
<comment type="caution">
    <text evidence="8">The sequence shown here is derived from an EMBL/GenBank/DDBJ whole genome shotgun (WGS) entry which is preliminary data.</text>
</comment>
<dbReference type="InterPro" id="IPR006665">
    <property type="entry name" value="OmpA-like"/>
</dbReference>
<sequence length="396" mass="43655">MKKIYLLASLITASMIILTGCAQLRSQKKPLEPLEAFTPQKLDSESQNVEYVPKIESFVIILDASASMRDEYTGTVNKGHSKFDVAKDILMRMNNTLPEMDINSALVTFGHGFLKHLNNTNVVYGLTKHSRSLLENELNGAVIPQGCSPAGNAIKDANNLLLTSGGQNAVILVSDGELLYGSPLEKAQNLREMYGDRVCLYTIFVGNTVEGAEELRELVREVNCGFSVTADEIASGNDMADFVKKVFLNEIPKKVTDIDSDGDGVPDKYDECPDTPKGAIVDSRGCWVVKGVTFDYKKWDIKERFNSNLNNIVNVLQNSPDMHIRIEGHTDNIGSLKYNIGLSQKRAQAVKNYLVGKGIQESRISTAGYGFKKPIASNDTEEGRSLNRRAEIVPIK</sequence>
<evidence type="ECO:0000256" key="2">
    <source>
        <dbReference type="ARBA" id="ARBA00023136"/>
    </source>
</evidence>
<proteinExistence type="predicted"/>
<dbReference type="PANTHER" id="PTHR30329">
    <property type="entry name" value="STATOR ELEMENT OF FLAGELLAR MOTOR COMPLEX"/>
    <property type="match status" value="1"/>
</dbReference>
<dbReference type="GO" id="GO:0009279">
    <property type="term" value="C:cell outer membrane"/>
    <property type="evidence" value="ECO:0007669"/>
    <property type="project" value="UniProtKB-SubCell"/>
</dbReference>
<dbReference type="SUPFAM" id="SSF103088">
    <property type="entry name" value="OmpA-like"/>
    <property type="match status" value="1"/>
</dbReference>
<dbReference type="InterPro" id="IPR050330">
    <property type="entry name" value="Bact_OuterMem_StrucFunc"/>
</dbReference>
<dbReference type="RefSeq" id="WP_070066852.1">
    <property type="nucleotide sequence ID" value="NZ_MJUW02000066.1"/>
</dbReference>
<organism evidence="8 9">
    <name type="scientific">Candidatus Brocadia sapporoensis</name>
    <dbReference type="NCBI Taxonomy" id="392547"/>
    <lineage>
        <taxon>Bacteria</taxon>
        <taxon>Pseudomonadati</taxon>
        <taxon>Planctomycetota</taxon>
        <taxon>Candidatus Brocadiia</taxon>
        <taxon>Candidatus Brocadiales</taxon>
        <taxon>Candidatus Brocadiaceae</taxon>
        <taxon>Candidatus Brocadia</taxon>
    </lineage>
</organism>
<dbReference type="InterPro" id="IPR002035">
    <property type="entry name" value="VWF_A"/>
</dbReference>
<dbReference type="Pfam" id="PF13519">
    <property type="entry name" value="VWA_2"/>
    <property type="match status" value="1"/>
</dbReference>
<accession>A0A1V6M0Q5</accession>
<reference evidence="8 9" key="1">
    <citation type="journal article" date="2016" name="Genome Announc.">
        <title>Draft Genome Sequence of the Anaerobic Ammonium-Oxidizing Bacterium 'Candidatus Brocadia sp. 40'.</title>
        <authorList>
            <person name="Ali M."/>
            <person name="Haroon M.F."/>
            <person name="Narita Y."/>
            <person name="Zhang L."/>
            <person name="Rangel Shaw D."/>
            <person name="Okabe S."/>
            <person name="Saikaly P.E."/>
        </authorList>
    </citation>
    <scope>NUCLEOTIDE SEQUENCE [LARGE SCALE GENOMIC DNA]</scope>
    <source>
        <strain evidence="8 9">40</strain>
    </source>
</reference>
<dbReference type="PROSITE" id="PS51257">
    <property type="entry name" value="PROKAR_LIPOPROTEIN"/>
    <property type="match status" value="1"/>
</dbReference>
<dbReference type="CDD" id="cd07185">
    <property type="entry name" value="OmpA_C-like"/>
    <property type="match status" value="1"/>
</dbReference>
<evidence type="ECO:0000259" key="6">
    <source>
        <dbReference type="PROSITE" id="PS50234"/>
    </source>
</evidence>
<evidence type="ECO:0008006" key="10">
    <source>
        <dbReference type="Google" id="ProtNLM"/>
    </source>
</evidence>
<dbReference type="InterPro" id="IPR028974">
    <property type="entry name" value="TSP_type-3_rpt"/>
</dbReference>
<dbReference type="PRINTS" id="PR01021">
    <property type="entry name" value="OMPADOMAIN"/>
</dbReference>
<gene>
    <name evidence="8" type="ORF">BIY37_05645</name>
</gene>
<name>A0A1V6M0Q5_9BACT</name>
<feature type="signal peptide" evidence="5">
    <location>
        <begin position="1"/>
        <end position="22"/>
    </location>
</feature>
<evidence type="ECO:0000256" key="3">
    <source>
        <dbReference type="ARBA" id="ARBA00023237"/>
    </source>
</evidence>
<dbReference type="SMART" id="SM00327">
    <property type="entry name" value="VWA"/>
    <property type="match status" value="1"/>
</dbReference>
<dbReference type="Pfam" id="PF00691">
    <property type="entry name" value="OmpA"/>
    <property type="match status" value="1"/>
</dbReference>
<dbReference type="PROSITE" id="PS50234">
    <property type="entry name" value="VWFA"/>
    <property type="match status" value="1"/>
</dbReference>
<dbReference type="PANTHER" id="PTHR30329:SF21">
    <property type="entry name" value="LIPOPROTEIN YIAD-RELATED"/>
    <property type="match status" value="1"/>
</dbReference>
<evidence type="ECO:0000259" key="7">
    <source>
        <dbReference type="PROSITE" id="PS51123"/>
    </source>
</evidence>
<evidence type="ECO:0000256" key="1">
    <source>
        <dbReference type="ARBA" id="ARBA00004442"/>
    </source>
</evidence>
<dbReference type="PROSITE" id="PS01068">
    <property type="entry name" value="OMPA_1"/>
    <property type="match status" value="1"/>
</dbReference>
<evidence type="ECO:0000256" key="4">
    <source>
        <dbReference type="PROSITE-ProRule" id="PRU00473"/>
    </source>
</evidence>
<feature type="domain" description="VWFA" evidence="6">
    <location>
        <begin position="57"/>
        <end position="251"/>
    </location>
</feature>
<dbReference type="InterPro" id="IPR036465">
    <property type="entry name" value="vWFA_dom_sf"/>
</dbReference>
<keyword evidence="9" id="KW-1185">Reference proteome</keyword>
<feature type="chain" id="PRO_5010691356" description="Cell envelope biogenesis protein OmpA" evidence="5">
    <location>
        <begin position="23"/>
        <end position="396"/>
    </location>
</feature>
<dbReference type="CDD" id="cd00198">
    <property type="entry name" value="vWFA"/>
    <property type="match status" value="1"/>
</dbReference>
<dbReference type="EMBL" id="MJUW02000066">
    <property type="protein sequence ID" value="OQD45968.1"/>
    <property type="molecule type" value="Genomic_DNA"/>
</dbReference>
<dbReference type="Proteomes" id="UP000242219">
    <property type="component" value="Unassembled WGS sequence"/>
</dbReference>
<dbReference type="SUPFAM" id="SSF53300">
    <property type="entry name" value="vWA-like"/>
    <property type="match status" value="1"/>
</dbReference>
<evidence type="ECO:0000256" key="5">
    <source>
        <dbReference type="SAM" id="SignalP"/>
    </source>
</evidence>
<dbReference type="Gene3D" id="3.40.50.410">
    <property type="entry name" value="von Willebrand factor, type A domain"/>
    <property type="match status" value="1"/>
</dbReference>
<dbReference type="SUPFAM" id="SSF103647">
    <property type="entry name" value="TSP type-3 repeat"/>
    <property type="match status" value="1"/>
</dbReference>
<dbReference type="InterPro" id="IPR006664">
    <property type="entry name" value="OMP_bac"/>
</dbReference>
<keyword evidence="3" id="KW-0998">Cell outer membrane</keyword>
<protein>
    <recommendedName>
        <fullName evidence="10">Cell envelope biogenesis protein OmpA</fullName>
    </recommendedName>
</protein>
<evidence type="ECO:0000313" key="8">
    <source>
        <dbReference type="EMBL" id="OQD45968.1"/>
    </source>
</evidence>
<dbReference type="InterPro" id="IPR036737">
    <property type="entry name" value="OmpA-like_sf"/>
</dbReference>
<feature type="domain" description="OmpA-like" evidence="7">
    <location>
        <begin position="281"/>
        <end position="396"/>
    </location>
</feature>